<keyword evidence="3" id="KW-1185">Reference proteome</keyword>
<evidence type="ECO:0000259" key="1">
    <source>
        <dbReference type="PROSITE" id="PS50848"/>
    </source>
</evidence>
<dbReference type="EMBL" id="RCHS01004145">
    <property type="protein sequence ID" value="RMX37384.1"/>
    <property type="molecule type" value="Genomic_DNA"/>
</dbReference>
<gene>
    <name evidence="2" type="ORF">pdam_00013802</name>
</gene>
<dbReference type="PROSITE" id="PS50848">
    <property type="entry name" value="START"/>
    <property type="match status" value="1"/>
</dbReference>
<reference evidence="2 3" key="1">
    <citation type="journal article" date="2018" name="Sci. Rep.">
        <title>Comparative analysis of the Pocillopora damicornis genome highlights role of immune system in coral evolution.</title>
        <authorList>
            <person name="Cunning R."/>
            <person name="Bay R.A."/>
            <person name="Gillette P."/>
            <person name="Baker A.C."/>
            <person name="Traylor-Knowles N."/>
        </authorList>
    </citation>
    <scope>NUCLEOTIDE SEQUENCE [LARGE SCALE GENOMIC DNA]</scope>
    <source>
        <strain evidence="2">RSMAS</strain>
        <tissue evidence="2">Whole animal</tissue>
    </source>
</reference>
<evidence type="ECO:0000313" key="2">
    <source>
        <dbReference type="EMBL" id="RMX37384.1"/>
    </source>
</evidence>
<dbReference type="InterPro" id="IPR002913">
    <property type="entry name" value="START_lipid-bd_dom"/>
</dbReference>
<sequence length="233" mass="27157">MAHSKGQSFRSFSYEEELQRAKGLKEDLDKGGWRQVHMSPGACYWMKTFYNDEVPIKSLFTFDMPMPAEKFVEMLNPSNQEIRKKWDEVFKDHVILEAYPDNGGYLTSSRIKTTWPLADREFLLFIPPVIQVDWYGKKSWFIIQKNAWHLSKPEGENGLVRATNGGNFYIVTPDDERPEAACKVFSLTNNNYNGRLPKTRMEWMLSRAVPRGFNGLRASMINGYKKYFQNAQE</sequence>
<dbReference type="Pfam" id="PF01852">
    <property type="entry name" value="START"/>
    <property type="match status" value="1"/>
</dbReference>
<dbReference type="Proteomes" id="UP000275408">
    <property type="component" value="Unassembled WGS sequence"/>
</dbReference>
<evidence type="ECO:0000313" key="3">
    <source>
        <dbReference type="Proteomes" id="UP000275408"/>
    </source>
</evidence>
<protein>
    <recommendedName>
        <fullName evidence="1">START domain-containing protein</fullName>
    </recommendedName>
</protein>
<dbReference type="AlphaFoldDB" id="A0A3M6T7X5"/>
<accession>A0A3M6T7X5</accession>
<dbReference type="InterPro" id="IPR023393">
    <property type="entry name" value="START-like_dom_sf"/>
</dbReference>
<dbReference type="OrthoDB" id="5945356at2759"/>
<dbReference type="SUPFAM" id="SSF55961">
    <property type="entry name" value="Bet v1-like"/>
    <property type="match status" value="1"/>
</dbReference>
<organism evidence="2 3">
    <name type="scientific">Pocillopora damicornis</name>
    <name type="common">Cauliflower coral</name>
    <name type="synonym">Millepora damicornis</name>
    <dbReference type="NCBI Taxonomy" id="46731"/>
    <lineage>
        <taxon>Eukaryota</taxon>
        <taxon>Metazoa</taxon>
        <taxon>Cnidaria</taxon>
        <taxon>Anthozoa</taxon>
        <taxon>Hexacorallia</taxon>
        <taxon>Scleractinia</taxon>
        <taxon>Astrocoeniina</taxon>
        <taxon>Pocilloporidae</taxon>
        <taxon>Pocillopora</taxon>
    </lineage>
</organism>
<feature type="domain" description="START" evidence="1">
    <location>
        <begin position="29"/>
        <end position="229"/>
    </location>
</feature>
<comment type="caution">
    <text evidence="2">The sequence shown here is derived from an EMBL/GenBank/DDBJ whole genome shotgun (WGS) entry which is preliminary data.</text>
</comment>
<dbReference type="GO" id="GO:0008289">
    <property type="term" value="F:lipid binding"/>
    <property type="evidence" value="ECO:0007669"/>
    <property type="project" value="InterPro"/>
</dbReference>
<name>A0A3M6T7X5_POCDA</name>
<proteinExistence type="predicted"/>
<dbReference type="Gene3D" id="3.30.530.20">
    <property type="match status" value="1"/>
</dbReference>